<protein>
    <submittedName>
        <fullName evidence="2">Tripartite tricarboxylate transporter substrate binding protein</fullName>
    </submittedName>
</protein>
<dbReference type="PIRSF" id="PIRSF017082">
    <property type="entry name" value="YflP"/>
    <property type="match status" value="1"/>
</dbReference>
<dbReference type="PANTHER" id="PTHR42928:SF5">
    <property type="entry name" value="BLR1237 PROTEIN"/>
    <property type="match status" value="1"/>
</dbReference>
<organism evidence="2 3">
    <name type="scientific">Cupriavidus basilensis</name>
    <dbReference type="NCBI Taxonomy" id="68895"/>
    <lineage>
        <taxon>Bacteria</taxon>
        <taxon>Pseudomonadati</taxon>
        <taxon>Pseudomonadota</taxon>
        <taxon>Betaproteobacteria</taxon>
        <taxon>Burkholderiales</taxon>
        <taxon>Burkholderiaceae</taxon>
        <taxon>Cupriavidus</taxon>
    </lineage>
</organism>
<dbReference type="Proteomes" id="UP001216674">
    <property type="component" value="Unassembled WGS sequence"/>
</dbReference>
<name>A0ABT6B4X1_9BURK</name>
<dbReference type="EMBL" id="JARJLM010000718">
    <property type="protein sequence ID" value="MDF3839920.1"/>
    <property type="molecule type" value="Genomic_DNA"/>
</dbReference>
<sequence>MPVLAQDPAFPSRQIRIVVGTVAGTLVDQSARYYAEKMSVFLKQPVVVENVSGASSLLAIRQVMKAPADGYTLLAAANTLVTVPHVNPRAGYAVSDFTAIGEMVRSPSLLVTRGAGPYRTLAELIAAARKSPGQVSYGSAGIGATNHLPVELLARQAGVSFTHVPYKGIGAALPDAVAGRLSFVMGAATSMAELLKSGTLRPLAISLNRRSPKFPDVPTFRELGYPDVTFEVWVGVVGPAGIPAAAKSRLAEAMAFARADHDIIRRLDAVGQEISPVRTPEQFAGVLRTDEDKFRKLIRDANIIAD</sequence>
<accession>A0ABT6B4X1</accession>
<dbReference type="InterPro" id="IPR042100">
    <property type="entry name" value="Bug_dom1"/>
</dbReference>
<proteinExistence type="inferred from homology"/>
<reference evidence="2 3" key="1">
    <citation type="submission" date="2023-03" db="EMBL/GenBank/DDBJ databases">
        <title>Draft assemblies of triclosan tolerant bacteria isolated from returned activated sludge.</title>
        <authorList>
            <person name="Van Hamelsveld S."/>
        </authorList>
    </citation>
    <scope>NUCLEOTIDE SEQUENCE [LARGE SCALE GENOMIC DNA]</scope>
    <source>
        <strain evidence="2 3">GW210010_S58</strain>
    </source>
</reference>
<dbReference type="PANTHER" id="PTHR42928">
    <property type="entry name" value="TRICARBOXYLATE-BINDING PROTEIN"/>
    <property type="match status" value="1"/>
</dbReference>
<dbReference type="InterPro" id="IPR005064">
    <property type="entry name" value="BUG"/>
</dbReference>
<comment type="similarity">
    <text evidence="1">Belongs to the UPF0065 (bug) family.</text>
</comment>
<dbReference type="Gene3D" id="3.40.190.10">
    <property type="entry name" value="Periplasmic binding protein-like II"/>
    <property type="match status" value="1"/>
</dbReference>
<dbReference type="CDD" id="cd07012">
    <property type="entry name" value="PBP2_Bug_TTT"/>
    <property type="match status" value="1"/>
</dbReference>
<dbReference type="RefSeq" id="WP_276269502.1">
    <property type="nucleotide sequence ID" value="NZ_JARJLM010000718.1"/>
</dbReference>
<evidence type="ECO:0000313" key="3">
    <source>
        <dbReference type="Proteomes" id="UP001216674"/>
    </source>
</evidence>
<comment type="caution">
    <text evidence="2">The sequence shown here is derived from an EMBL/GenBank/DDBJ whole genome shotgun (WGS) entry which is preliminary data.</text>
</comment>
<dbReference type="Pfam" id="PF03401">
    <property type="entry name" value="TctC"/>
    <property type="match status" value="1"/>
</dbReference>
<gene>
    <name evidence="2" type="ORF">P3W85_44395</name>
</gene>
<evidence type="ECO:0000256" key="1">
    <source>
        <dbReference type="ARBA" id="ARBA00006987"/>
    </source>
</evidence>
<keyword evidence="3" id="KW-1185">Reference proteome</keyword>
<dbReference type="SUPFAM" id="SSF53850">
    <property type="entry name" value="Periplasmic binding protein-like II"/>
    <property type="match status" value="1"/>
</dbReference>
<evidence type="ECO:0000313" key="2">
    <source>
        <dbReference type="EMBL" id="MDF3839920.1"/>
    </source>
</evidence>
<dbReference type="Gene3D" id="3.40.190.150">
    <property type="entry name" value="Bordetella uptake gene, domain 1"/>
    <property type="match status" value="1"/>
</dbReference>